<accession>A0A6B0U363</accession>
<sequence>MSCTCCGVKWKTKLFSWNLVLLLGMRLAGRCSSASTSKNGSCLKRTSGWTGYEGAGGAWAPPAAWGSMGGGCSFDG</sequence>
<evidence type="ECO:0000256" key="1">
    <source>
        <dbReference type="SAM" id="SignalP"/>
    </source>
</evidence>
<feature type="chain" id="PRO_5025482833" evidence="1">
    <location>
        <begin position="34"/>
        <end position="76"/>
    </location>
</feature>
<dbReference type="EMBL" id="GIFC01001554">
    <property type="protein sequence ID" value="MXU83637.1"/>
    <property type="molecule type" value="Transcribed_RNA"/>
</dbReference>
<feature type="signal peptide" evidence="1">
    <location>
        <begin position="1"/>
        <end position="33"/>
    </location>
</feature>
<keyword evidence="1" id="KW-0732">Signal</keyword>
<name>A0A6B0U363_IXORI</name>
<evidence type="ECO:0000313" key="2">
    <source>
        <dbReference type="EMBL" id="MXU83637.1"/>
    </source>
</evidence>
<reference evidence="2" key="1">
    <citation type="submission" date="2019-12" db="EMBL/GenBank/DDBJ databases">
        <title>An insight into the sialome of adult female Ixodes ricinus ticks feeding for 6 days.</title>
        <authorList>
            <person name="Perner J."/>
            <person name="Ribeiro J.M.C."/>
        </authorList>
    </citation>
    <scope>NUCLEOTIDE SEQUENCE</scope>
    <source>
        <strain evidence="2">Semi-engorged</strain>
        <tissue evidence="2">Salivary glands</tissue>
    </source>
</reference>
<organism evidence="2">
    <name type="scientific">Ixodes ricinus</name>
    <name type="common">Common tick</name>
    <name type="synonym">Acarus ricinus</name>
    <dbReference type="NCBI Taxonomy" id="34613"/>
    <lineage>
        <taxon>Eukaryota</taxon>
        <taxon>Metazoa</taxon>
        <taxon>Ecdysozoa</taxon>
        <taxon>Arthropoda</taxon>
        <taxon>Chelicerata</taxon>
        <taxon>Arachnida</taxon>
        <taxon>Acari</taxon>
        <taxon>Parasitiformes</taxon>
        <taxon>Ixodida</taxon>
        <taxon>Ixodoidea</taxon>
        <taxon>Ixodidae</taxon>
        <taxon>Ixodinae</taxon>
        <taxon>Ixodes</taxon>
    </lineage>
</organism>
<proteinExistence type="predicted"/>
<dbReference type="AlphaFoldDB" id="A0A6B0U363"/>
<protein>
    <submittedName>
        <fullName evidence="2">Putative secreted protein</fullName>
    </submittedName>
</protein>